<feature type="coiled-coil region" evidence="2">
    <location>
        <begin position="165"/>
        <end position="192"/>
    </location>
</feature>
<keyword evidence="2" id="KW-0175">Coiled coil</keyword>
<organism evidence="6 7">
    <name type="scientific">Tetracentron sinense</name>
    <name type="common">Spur-leaf</name>
    <dbReference type="NCBI Taxonomy" id="13715"/>
    <lineage>
        <taxon>Eukaryota</taxon>
        <taxon>Viridiplantae</taxon>
        <taxon>Streptophyta</taxon>
        <taxon>Embryophyta</taxon>
        <taxon>Tracheophyta</taxon>
        <taxon>Spermatophyta</taxon>
        <taxon>Magnoliopsida</taxon>
        <taxon>Trochodendrales</taxon>
        <taxon>Trochodendraceae</taxon>
        <taxon>Tetracentron</taxon>
    </lineage>
</organism>
<evidence type="ECO:0000313" key="6">
    <source>
        <dbReference type="EMBL" id="KAF8379223.1"/>
    </source>
</evidence>
<keyword evidence="4" id="KW-1133">Transmembrane helix</keyword>
<keyword evidence="4" id="KW-0812">Transmembrane</keyword>
<dbReference type="OrthoDB" id="1407062at2759"/>
<reference evidence="6 7" key="1">
    <citation type="submission" date="2020-04" db="EMBL/GenBank/DDBJ databases">
        <title>Plant Genome Project.</title>
        <authorList>
            <person name="Zhang R.-G."/>
        </authorList>
    </citation>
    <scope>NUCLEOTIDE SEQUENCE [LARGE SCALE GENOMIC DNA]</scope>
    <source>
        <strain evidence="6">YNK0</strain>
        <tissue evidence="6">Leaf</tissue>
    </source>
</reference>
<comment type="similarity">
    <text evidence="1">Belongs to the remorin family.</text>
</comment>
<dbReference type="Proteomes" id="UP000655225">
    <property type="component" value="Unassembled WGS sequence"/>
</dbReference>
<evidence type="ECO:0000256" key="1">
    <source>
        <dbReference type="ARBA" id="ARBA00005711"/>
    </source>
</evidence>
<feature type="region of interest" description="Disordered" evidence="3">
    <location>
        <begin position="81"/>
        <end position="112"/>
    </location>
</feature>
<dbReference type="InterPro" id="IPR005516">
    <property type="entry name" value="Remorin_C"/>
</dbReference>
<feature type="compositionally biased region" description="Basic and acidic residues" evidence="3">
    <location>
        <begin position="85"/>
        <end position="97"/>
    </location>
</feature>
<evidence type="ECO:0000256" key="4">
    <source>
        <dbReference type="SAM" id="Phobius"/>
    </source>
</evidence>
<evidence type="ECO:0000256" key="2">
    <source>
        <dbReference type="SAM" id="Coils"/>
    </source>
</evidence>
<accession>A0A834YBG1</accession>
<keyword evidence="7" id="KW-1185">Reference proteome</keyword>
<dbReference type="PANTHER" id="PTHR31471:SF66">
    <property type="entry name" value="CARBOXY-TERMINAL REGION REMORIN"/>
    <property type="match status" value="1"/>
</dbReference>
<gene>
    <name evidence="6" type="ORF">HHK36_028653</name>
</gene>
<evidence type="ECO:0000313" key="7">
    <source>
        <dbReference type="Proteomes" id="UP000655225"/>
    </source>
</evidence>
<feature type="domain" description="Remorin C-terminal" evidence="5">
    <location>
        <begin position="128"/>
        <end position="206"/>
    </location>
</feature>
<comment type="caution">
    <text evidence="6">The sequence shown here is derived from an EMBL/GenBank/DDBJ whole genome shotgun (WGS) entry which is preliminary data.</text>
</comment>
<dbReference type="PANTHER" id="PTHR31471">
    <property type="entry name" value="OS02G0116800 PROTEIN"/>
    <property type="match status" value="1"/>
</dbReference>
<dbReference type="EMBL" id="JABCRI010000022">
    <property type="protein sequence ID" value="KAF8379223.1"/>
    <property type="molecule type" value="Genomic_DNA"/>
</dbReference>
<evidence type="ECO:0000256" key="3">
    <source>
        <dbReference type="SAM" id="MobiDB-lite"/>
    </source>
</evidence>
<sequence>MSNDDKISTSSIEIDKEIENVTYPCSLYQLNLKSNVPRDCEAMEQEYSPKWLSSSPIYESDDAGIDYAIPSMPLLVVIEEEDDEKSQVESGDSRYEDSDTGSPIHGHHRLMNRPKPYHAFLGEIRRKELETEVNAWKEAKHLKLMNESLLRRKEAAINAWEFKQTRKALNDMKKLENKLETKRVNAIEKSQKKIRLTQRKADKKKVDEIMVVFTPKVELGYWSLLLFLFLVICHALPAL</sequence>
<dbReference type="AlphaFoldDB" id="A0A834YBG1"/>
<protein>
    <recommendedName>
        <fullName evidence="5">Remorin C-terminal domain-containing protein</fullName>
    </recommendedName>
</protein>
<name>A0A834YBG1_TETSI</name>
<proteinExistence type="inferred from homology"/>
<feature type="transmembrane region" description="Helical" evidence="4">
    <location>
        <begin position="219"/>
        <end position="238"/>
    </location>
</feature>
<keyword evidence="4" id="KW-0472">Membrane</keyword>
<evidence type="ECO:0000259" key="5">
    <source>
        <dbReference type="Pfam" id="PF03763"/>
    </source>
</evidence>
<dbReference type="Pfam" id="PF03763">
    <property type="entry name" value="Remorin_C"/>
    <property type="match status" value="1"/>
</dbReference>